<dbReference type="EMBL" id="GL348848">
    <property type="protein sequence ID" value="EFH39002.1"/>
    <property type="molecule type" value="Genomic_DNA"/>
</dbReference>
<evidence type="ECO:0000313" key="2">
    <source>
        <dbReference type="EMBL" id="EFH39002.1"/>
    </source>
</evidence>
<dbReference type="Proteomes" id="UP000008694">
    <property type="component" value="Unassembled WGS sequence"/>
</dbReference>
<keyword evidence="3" id="KW-1185">Reference proteome</keyword>
<feature type="region of interest" description="Disordered" evidence="1">
    <location>
        <begin position="1"/>
        <end position="63"/>
    </location>
</feature>
<dbReference type="HOGENOM" id="CLU_2641496_0_0_1"/>
<protein>
    <submittedName>
        <fullName evidence="2">Predicted protein</fullName>
    </submittedName>
</protein>
<sequence>MAITRGGASSSKSVPSCSRSEQFAELRSSKRQKQSDPKHSETAAAVDDVMEDQGVEPSLENDVSDHEVINVYMFDFE</sequence>
<feature type="compositionally biased region" description="Basic and acidic residues" evidence="1">
    <location>
        <begin position="22"/>
        <end position="41"/>
    </location>
</feature>
<organism evidence="3">
    <name type="scientific">Arabidopsis lyrata subsp. lyrata</name>
    <name type="common">Lyre-leaved rock-cress</name>
    <dbReference type="NCBI Taxonomy" id="81972"/>
    <lineage>
        <taxon>Eukaryota</taxon>
        <taxon>Viridiplantae</taxon>
        <taxon>Streptophyta</taxon>
        <taxon>Embryophyta</taxon>
        <taxon>Tracheophyta</taxon>
        <taxon>Spermatophyta</taxon>
        <taxon>Magnoliopsida</taxon>
        <taxon>eudicotyledons</taxon>
        <taxon>Gunneridae</taxon>
        <taxon>Pentapetalae</taxon>
        <taxon>rosids</taxon>
        <taxon>malvids</taxon>
        <taxon>Brassicales</taxon>
        <taxon>Brassicaceae</taxon>
        <taxon>Camelineae</taxon>
        <taxon>Arabidopsis</taxon>
    </lineage>
</organism>
<accession>D7MWS7</accession>
<reference evidence="3" key="1">
    <citation type="journal article" date="2011" name="Nat. Genet.">
        <title>The Arabidopsis lyrata genome sequence and the basis of rapid genome size change.</title>
        <authorList>
            <person name="Hu T.T."/>
            <person name="Pattyn P."/>
            <person name="Bakker E.G."/>
            <person name="Cao J."/>
            <person name="Cheng J.-F."/>
            <person name="Clark R.M."/>
            <person name="Fahlgren N."/>
            <person name="Fawcett J.A."/>
            <person name="Grimwood J."/>
            <person name="Gundlach H."/>
            <person name="Haberer G."/>
            <person name="Hollister J.D."/>
            <person name="Ossowski S."/>
            <person name="Ottilar R.P."/>
            <person name="Salamov A.A."/>
            <person name="Schneeberger K."/>
            <person name="Spannagl M."/>
            <person name="Wang X."/>
            <person name="Yang L."/>
            <person name="Nasrallah M.E."/>
            <person name="Bergelson J."/>
            <person name="Carrington J.C."/>
            <person name="Gaut B.S."/>
            <person name="Schmutz J."/>
            <person name="Mayer K.F.X."/>
            <person name="Van de Peer Y."/>
            <person name="Grigoriev I.V."/>
            <person name="Nordborg M."/>
            <person name="Weigel D."/>
            <person name="Guo Y.-L."/>
        </authorList>
    </citation>
    <scope>NUCLEOTIDE SEQUENCE [LARGE SCALE GENOMIC DNA]</scope>
    <source>
        <strain evidence="3">cv. MN47</strain>
    </source>
</reference>
<feature type="compositionally biased region" description="Low complexity" evidence="1">
    <location>
        <begin position="9"/>
        <end position="20"/>
    </location>
</feature>
<name>D7MWS7_ARALL</name>
<dbReference type="AlphaFoldDB" id="D7MWS7"/>
<gene>
    <name evidence="2" type="ORF">ARALYDRAFT_920307</name>
</gene>
<evidence type="ECO:0000313" key="3">
    <source>
        <dbReference type="Proteomes" id="UP000008694"/>
    </source>
</evidence>
<proteinExistence type="predicted"/>
<dbReference type="Gramene" id="scaffold_18900001.1">
    <property type="protein sequence ID" value="scaffold_18900001.1"/>
    <property type="gene ID" value="scaffold_18900001.1"/>
</dbReference>
<evidence type="ECO:0000256" key="1">
    <source>
        <dbReference type="SAM" id="MobiDB-lite"/>
    </source>
</evidence>